<feature type="signal peptide" evidence="1">
    <location>
        <begin position="1"/>
        <end position="21"/>
    </location>
</feature>
<evidence type="ECO:0000256" key="1">
    <source>
        <dbReference type="SAM" id="SignalP"/>
    </source>
</evidence>
<evidence type="ECO:0000313" key="3">
    <source>
        <dbReference type="Proteomes" id="UP000192596"/>
    </source>
</evidence>
<keyword evidence="3" id="KW-1185">Reference proteome</keyword>
<dbReference type="InParanoid" id="A0A1V8SC06"/>
<dbReference type="AlphaFoldDB" id="A0A1V8SC06"/>
<evidence type="ECO:0000313" key="2">
    <source>
        <dbReference type="EMBL" id="OQN96686.1"/>
    </source>
</evidence>
<evidence type="ECO:0008006" key="4">
    <source>
        <dbReference type="Google" id="ProtNLM"/>
    </source>
</evidence>
<comment type="caution">
    <text evidence="2">The sequence shown here is derived from an EMBL/GenBank/DDBJ whole genome shotgun (WGS) entry which is preliminary data.</text>
</comment>
<dbReference type="EMBL" id="NAJO01000063">
    <property type="protein sequence ID" value="OQN96686.1"/>
    <property type="molecule type" value="Genomic_DNA"/>
</dbReference>
<gene>
    <name evidence="2" type="ORF">B0A48_17326</name>
</gene>
<dbReference type="Proteomes" id="UP000192596">
    <property type="component" value="Unassembled WGS sequence"/>
</dbReference>
<accession>A0A1V8SC06</accession>
<protein>
    <recommendedName>
        <fullName evidence="4">Ecp2 effector protein domain-containing protein</fullName>
    </recommendedName>
</protein>
<keyword evidence="1" id="KW-0732">Signal</keyword>
<sequence>MAPIVALLSLMLVAFTQLGMAASSGQHENGVFEAHMDDDGFAVVNRIGDISKPSSSWRAGNLTATSARFMARRAPKADTRSCTKNGAVLTGNDVDMAAYSLGYTCDIAVGSGQGDAFVSAKGFRYAFYNNVVAYVCNFSGNSQHCLSSEVESDLDSVQALCMNTEGYYNHREWAKGYGYGLYTGSIDFCKDKKNA</sequence>
<feature type="chain" id="PRO_5012912674" description="Ecp2 effector protein domain-containing protein" evidence="1">
    <location>
        <begin position="22"/>
        <end position="195"/>
    </location>
</feature>
<name>A0A1V8SC06_9PEZI</name>
<proteinExistence type="predicted"/>
<organism evidence="2 3">
    <name type="scientific">Cryoendolithus antarcticus</name>
    <dbReference type="NCBI Taxonomy" id="1507870"/>
    <lineage>
        <taxon>Eukaryota</taxon>
        <taxon>Fungi</taxon>
        <taxon>Dikarya</taxon>
        <taxon>Ascomycota</taxon>
        <taxon>Pezizomycotina</taxon>
        <taxon>Dothideomycetes</taxon>
        <taxon>Dothideomycetidae</taxon>
        <taxon>Cladosporiales</taxon>
        <taxon>Cladosporiaceae</taxon>
        <taxon>Cryoendolithus</taxon>
    </lineage>
</organism>
<reference evidence="3" key="1">
    <citation type="submission" date="2017-03" db="EMBL/GenBank/DDBJ databases">
        <title>Genomes of endolithic fungi from Antarctica.</title>
        <authorList>
            <person name="Coleine C."/>
            <person name="Masonjones S."/>
            <person name="Stajich J.E."/>
        </authorList>
    </citation>
    <scope>NUCLEOTIDE SEQUENCE [LARGE SCALE GENOMIC DNA]</scope>
    <source>
        <strain evidence="3">CCFEE 5527</strain>
    </source>
</reference>